<organism evidence="1 2">
    <name type="scientific">Lactococcus termiticola</name>
    <dbReference type="NCBI Taxonomy" id="2169526"/>
    <lineage>
        <taxon>Bacteria</taxon>
        <taxon>Bacillati</taxon>
        <taxon>Bacillota</taxon>
        <taxon>Bacilli</taxon>
        <taxon>Lactobacillales</taxon>
        <taxon>Streptococcaceae</taxon>
        <taxon>Lactococcus</taxon>
    </lineage>
</organism>
<accession>A0A2R5HL42</accession>
<evidence type="ECO:0000313" key="2">
    <source>
        <dbReference type="Proteomes" id="UP000245021"/>
    </source>
</evidence>
<gene>
    <name evidence="1" type="ORF">NtB2_01657</name>
</gene>
<name>A0A2R5HL42_9LACT</name>
<keyword evidence="2" id="KW-1185">Reference proteome</keyword>
<sequence length="52" mass="6031">MDRCVPESRQNIVGPIVKSGARWSPDLPYFTMFFRLSSTPLMPNYLKNQVEI</sequence>
<comment type="caution">
    <text evidence="1">The sequence shown here is derived from an EMBL/GenBank/DDBJ whole genome shotgun (WGS) entry which is preliminary data.</text>
</comment>
<dbReference type="EMBL" id="BFFO01000015">
    <property type="protein sequence ID" value="GBG97511.1"/>
    <property type="molecule type" value="Genomic_DNA"/>
</dbReference>
<proteinExistence type="predicted"/>
<dbReference type="AlphaFoldDB" id="A0A2R5HL42"/>
<reference evidence="1 2" key="1">
    <citation type="journal article" date="2018" name="Genome Announc.">
        <title>Draft Genome Sequence of Lactococcus sp. Strain NtB2 (JCM 32569), Isolated from the Gut of the Higher Termite Nasutitermes takasagoensis.</title>
        <authorList>
            <person name="Noda S."/>
            <person name="Aihara C."/>
            <person name="Yuki M."/>
            <person name="Ohkuma M."/>
        </authorList>
    </citation>
    <scope>NUCLEOTIDE SEQUENCE [LARGE SCALE GENOMIC DNA]</scope>
    <source>
        <strain evidence="1 2">NtB2</strain>
    </source>
</reference>
<evidence type="ECO:0000313" key="1">
    <source>
        <dbReference type="EMBL" id="GBG97511.1"/>
    </source>
</evidence>
<dbReference type="Proteomes" id="UP000245021">
    <property type="component" value="Unassembled WGS sequence"/>
</dbReference>
<protein>
    <submittedName>
        <fullName evidence="1">Uncharacterized protein</fullName>
    </submittedName>
</protein>